<feature type="compositionally biased region" description="Polar residues" evidence="1">
    <location>
        <begin position="22"/>
        <end position="39"/>
    </location>
</feature>
<feature type="non-terminal residue" evidence="2">
    <location>
        <position position="196"/>
    </location>
</feature>
<feature type="compositionally biased region" description="Polar residues" evidence="1">
    <location>
        <begin position="92"/>
        <end position="102"/>
    </location>
</feature>
<organism evidence="2">
    <name type="scientific">Lygus hesperus</name>
    <name type="common">Western plant bug</name>
    <dbReference type="NCBI Taxonomy" id="30085"/>
    <lineage>
        <taxon>Eukaryota</taxon>
        <taxon>Metazoa</taxon>
        <taxon>Ecdysozoa</taxon>
        <taxon>Arthropoda</taxon>
        <taxon>Hexapoda</taxon>
        <taxon>Insecta</taxon>
        <taxon>Pterygota</taxon>
        <taxon>Neoptera</taxon>
        <taxon>Paraneoptera</taxon>
        <taxon>Hemiptera</taxon>
        <taxon>Heteroptera</taxon>
        <taxon>Panheteroptera</taxon>
        <taxon>Cimicomorpha</taxon>
        <taxon>Miridae</taxon>
        <taxon>Mirini</taxon>
        <taxon>Lygus</taxon>
    </lineage>
</organism>
<protein>
    <submittedName>
        <fullName evidence="2">Uncharacterized protein</fullName>
    </submittedName>
</protein>
<dbReference type="AlphaFoldDB" id="A0A146L2X3"/>
<name>A0A146L2X3_LYGHE</name>
<accession>A0A146L2X3</accession>
<feature type="region of interest" description="Disordered" evidence="1">
    <location>
        <begin position="1"/>
        <end position="50"/>
    </location>
</feature>
<feature type="compositionally biased region" description="Polar residues" evidence="1">
    <location>
        <begin position="123"/>
        <end position="149"/>
    </location>
</feature>
<proteinExistence type="predicted"/>
<sequence length="196" mass="19871">MRTRSGKACNDGDVPLEETPEKSTSGAELMSPSISTNSVEELATRTGDGPAVNVDAILSDAAKSGPKLESNVENGTNLNVGVMPAHSESDGKTVSTTGDNISTNVTAIPSQVVTECGELPVPSASNTTMEANVTPSQAGVESGQTPVSSTDDRITTTTDVIPSQAAAESDELPLSNNSTNAGASTKVIPEGASEDH</sequence>
<reference evidence="2" key="1">
    <citation type="journal article" date="2016" name="Gigascience">
        <title>De novo construction of an expanded transcriptome assembly for the western tarnished plant bug, Lygus hesperus.</title>
        <authorList>
            <person name="Tassone E.E."/>
            <person name="Geib S.M."/>
            <person name="Hall B."/>
            <person name="Fabrick J.A."/>
            <person name="Brent C.S."/>
            <person name="Hull J.J."/>
        </authorList>
    </citation>
    <scope>NUCLEOTIDE SEQUENCE</scope>
</reference>
<gene>
    <name evidence="2" type="ORF">g.41982</name>
</gene>
<feature type="region of interest" description="Disordered" evidence="1">
    <location>
        <begin position="118"/>
        <end position="196"/>
    </location>
</feature>
<evidence type="ECO:0000313" key="2">
    <source>
        <dbReference type="EMBL" id="JAQ02738.1"/>
    </source>
</evidence>
<evidence type="ECO:0000256" key="1">
    <source>
        <dbReference type="SAM" id="MobiDB-lite"/>
    </source>
</evidence>
<feature type="region of interest" description="Disordered" evidence="1">
    <location>
        <begin position="65"/>
        <end position="102"/>
    </location>
</feature>
<dbReference type="EMBL" id="GDHC01015891">
    <property type="protein sequence ID" value="JAQ02738.1"/>
    <property type="molecule type" value="Transcribed_RNA"/>
</dbReference>
<feature type="compositionally biased region" description="Polar residues" evidence="1">
    <location>
        <begin position="174"/>
        <end position="183"/>
    </location>
</feature>